<dbReference type="RefSeq" id="WP_020836373.1">
    <property type="nucleotide sequence ID" value="NC_021833.1"/>
</dbReference>
<comment type="similarity">
    <text evidence="3">Belongs to the transketolase family. DXPS subfamily.</text>
</comment>
<keyword evidence="8" id="KW-0460">Magnesium</keyword>
<dbReference type="UniPathway" id="UPA00064">
    <property type="reaction ID" value="UER00091"/>
</dbReference>
<dbReference type="GO" id="GO:0005829">
    <property type="term" value="C:cytosol"/>
    <property type="evidence" value="ECO:0007669"/>
    <property type="project" value="TreeGrafter"/>
</dbReference>
<evidence type="ECO:0000313" key="14">
    <source>
        <dbReference type="Proteomes" id="UP000014983"/>
    </source>
</evidence>
<dbReference type="SMART" id="SM00861">
    <property type="entry name" value="Transket_pyr"/>
    <property type="match status" value="1"/>
</dbReference>
<evidence type="ECO:0000256" key="9">
    <source>
        <dbReference type="ARBA" id="ARBA00022977"/>
    </source>
</evidence>
<protein>
    <recommendedName>
        <fullName evidence="5">1-deoxy-D-xylulose-5-phosphate synthase</fullName>
        <ecNumber evidence="5">2.2.1.7</ecNumber>
    </recommendedName>
</protein>
<comment type="subunit">
    <text evidence="4">Homodimer.</text>
</comment>
<evidence type="ECO:0000256" key="4">
    <source>
        <dbReference type="ARBA" id="ARBA00011738"/>
    </source>
</evidence>
<dbReference type="GO" id="GO:0046872">
    <property type="term" value="F:metal ion binding"/>
    <property type="evidence" value="ECO:0007669"/>
    <property type="project" value="UniProtKB-KW"/>
</dbReference>
<accession>S5LZV6</accession>
<dbReference type="HOGENOM" id="CLU_009227_1_4_14"/>
<dbReference type="InParanoid" id="S5LZV6"/>
<dbReference type="FunCoup" id="S5LZV6">
    <property type="interactions" value="201"/>
</dbReference>
<dbReference type="GO" id="GO:0008661">
    <property type="term" value="F:1-deoxy-D-xylulose-5-phosphate synthase activity"/>
    <property type="evidence" value="ECO:0007669"/>
    <property type="project" value="UniProtKB-EC"/>
</dbReference>
<dbReference type="PANTHER" id="PTHR43322:SF5">
    <property type="entry name" value="1-DEOXY-D-XYLULOSE-5-PHOSPHATE SYNTHASE, CHLOROPLASTIC"/>
    <property type="match status" value="1"/>
</dbReference>
<keyword evidence="9" id="KW-0784">Thiamine biosynthesis</keyword>
<dbReference type="PATRIC" id="fig|1276221.3.peg.434"/>
<dbReference type="CDD" id="cd07033">
    <property type="entry name" value="TPP_PYR_DXS_TK_like"/>
    <property type="match status" value="1"/>
</dbReference>
<dbReference type="AlphaFoldDB" id="S5LZV6"/>
<dbReference type="InterPro" id="IPR029061">
    <property type="entry name" value="THDP-binding"/>
</dbReference>
<evidence type="ECO:0000256" key="6">
    <source>
        <dbReference type="ARBA" id="ARBA00022679"/>
    </source>
</evidence>
<dbReference type="Pfam" id="PF02780">
    <property type="entry name" value="Transketolase_C"/>
    <property type="match status" value="1"/>
</dbReference>
<dbReference type="eggNOG" id="COG1154">
    <property type="taxonomic scope" value="Bacteria"/>
</dbReference>
<evidence type="ECO:0000256" key="8">
    <source>
        <dbReference type="ARBA" id="ARBA00022842"/>
    </source>
</evidence>
<evidence type="ECO:0000256" key="5">
    <source>
        <dbReference type="ARBA" id="ARBA00013150"/>
    </source>
</evidence>
<dbReference type="GO" id="GO:0016114">
    <property type="term" value="P:terpenoid biosynthetic process"/>
    <property type="evidence" value="ECO:0007669"/>
    <property type="project" value="InterPro"/>
</dbReference>
<dbReference type="EMBL" id="CP005076">
    <property type="protein sequence ID" value="AGR42141.1"/>
    <property type="molecule type" value="Genomic_DNA"/>
</dbReference>
<dbReference type="InterPro" id="IPR005477">
    <property type="entry name" value="Dxylulose-5-P_synthase"/>
</dbReference>
<reference evidence="13 14" key="1">
    <citation type="journal article" date="2013" name="Genome Biol. Evol.">
        <title>Comparison of metabolic capacities and inference of gene content evolution in mosquito-associated Spiroplasma diminutum and S. taiwanense.</title>
        <authorList>
            <person name="Lo W.S."/>
            <person name="Ku C."/>
            <person name="Chen L.L."/>
            <person name="Chang T.H."/>
            <person name="Kuo C.H."/>
        </authorList>
    </citation>
    <scope>NUCLEOTIDE SEQUENCE [LARGE SCALE GENOMIC DNA]</scope>
    <source>
        <strain evidence="13">CUAS-1</strain>
    </source>
</reference>
<name>S5LZV6_9MOLU</name>
<dbReference type="Gene3D" id="3.40.50.920">
    <property type="match status" value="1"/>
</dbReference>
<sequence>MKLLELKNFKAIYNNRDNEDLKELAQDIRNFLNDFVNQNNGHIGSNLGVVELTLSILSYFDLDDSIVLFDTGHQSHIYKLLVHGIEKFKTIKEYNGLSNFQEISESEYDWISTGHSSTSIAYQFGYAIANNKKNIISIIGDAAFYGSYTHPGLINLQNIDKKTITILNDNNQAIGKNALAIKDIKKYVESIGIKYIKCENGHDFEELFNSFDQANNSNEHVFIHCITKKAHGYDGKNELFENHSIEPINNNSYSKLIAQEIENNFTNNDYLICPAMISSSNFLNLQNKFKKNVIDVGINEEFSILTASAIANSNKKTFISIYSTFFQRIFDQLVHDVFRNNLPMTFLIDRGGLSFSGGVSHHGIYDISLINNFENSIICQPYSVNDVKVLAKQAYLNTHKQFFLRYENLAAIEDKSQEKFKIGQWQELIFDENNTLTLIAYGNILEEFYNIIREKKLNINLINARYINPIDEEMIKKHRNNIIFVYEQVINKNNLFSNMKFKFDNLNLHSFSFESRNIKHGNKEFLLEEFNMNVESIIKRIFEVPKKCKL</sequence>
<dbReference type="InterPro" id="IPR009014">
    <property type="entry name" value="Transketo_C/PFOR_II"/>
</dbReference>
<dbReference type="EC" id="2.2.1.7" evidence="5"/>
<dbReference type="SUPFAM" id="SSF52922">
    <property type="entry name" value="TK C-terminal domain-like"/>
    <property type="match status" value="1"/>
</dbReference>
<keyword evidence="6" id="KW-0808">Transferase</keyword>
<evidence type="ECO:0000256" key="10">
    <source>
        <dbReference type="ARBA" id="ARBA00023052"/>
    </source>
</evidence>
<dbReference type="KEGG" id="sdi:SDIMI_v3c04370"/>
<dbReference type="STRING" id="1276221.SDIMI_v3c04370"/>
<dbReference type="InterPro" id="IPR005475">
    <property type="entry name" value="Transketolase-like_Pyr-bd"/>
</dbReference>
<organism evidence="13 14">
    <name type="scientific">Spiroplasma diminutum CUAS-1</name>
    <dbReference type="NCBI Taxonomy" id="1276221"/>
    <lineage>
        <taxon>Bacteria</taxon>
        <taxon>Bacillati</taxon>
        <taxon>Mycoplasmatota</taxon>
        <taxon>Mollicutes</taxon>
        <taxon>Entomoplasmatales</taxon>
        <taxon>Spiroplasmataceae</taxon>
        <taxon>Spiroplasma</taxon>
    </lineage>
</organism>
<dbReference type="SUPFAM" id="SSF52518">
    <property type="entry name" value="Thiamin diphosphate-binding fold (THDP-binding)"/>
    <property type="match status" value="2"/>
</dbReference>
<keyword evidence="10" id="KW-0786">Thiamine pyrophosphate</keyword>
<comment type="pathway">
    <text evidence="2">Metabolic intermediate biosynthesis; 1-deoxy-D-xylulose 5-phosphate biosynthesis; 1-deoxy-D-xylulose 5-phosphate from D-glyceraldehyde 3-phosphate and pyruvate: step 1/1.</text>
</comment>
<dbReference type="Pfam" id="PF13292">
    <property type="entry name" value="DXP_synthase_N"/>
    <property type="match status" value="1"/>
</dbReference>
<dbReference type="PANTHER" id="PTHR43322">
    <property type="entry name" value="1-D-DEOXYXYLULOSE 5-PHOSPHATE SYNTHASE-RELATED"/>
    <property type="match status" value="1"/>
</dbReference>
<comment type="cofactor">
    <cofactor evidence="1">
        <name>Mg(2+)</name>
        <dbReference type="ChEBI" id="CHEBI:18420"/>
    </cofactor>
</comment>
<feature type="domain" description="Transketolase-like pyrimidine-binding" evidence="12">
    <location>
        <begin position="251"/>
        <end position="414"/>
    </location>
</feature>
<evidence type="ECO:0000256" key="7">
    <source>
        <dbReference type="ARBA" id="ARBA00022723"/>
    </source>
</evidence>
<evidence type="ECO:0000256" key="2">
    <source>
        <dbReference type="ARBA" id="ARBA00004980"/>
    </source>
</evidence>
<dbReference type="Gene3D" id="3.40.50.970">
    <property type="match status" value="2"/>
</dbReference>
<evidence type="ECO:0000259" key="12">
    <source>
        <dbReference type="SMART" id="SM00861"/>
    </source>
</evidence>
<keyword evidence="11" id="KW-0414">Isoprene biosynthesis</keyword>
<keyword evidence="7" id="KW-0479">Metal-binding</keyword>
<evidence type="ECO:0000256" key="3">
    <source>
        <dbReference type="ARBA" id="ARBA00011081"/>
    </source>
</evidence>
<dbReference type="OrthoDB" id="9803371at2"/>
<gene>
    <name evidence="13" type="primary">dxs</name>
    <name evidence="13" type="ORF">SDIMI_v3c04370</name>
</gene>
<evidence type="ECO:0000256" key="11">
    <source>
        <dbReference type="ARBA" id="ARBA00023229"/>
    </source>
</evidence>
<proteinExistence type="inferred from homology"/>
<dbReference type="GO" id="GO:0019288">
    <property type="term" value="P:isopentenyl diphosphate biosynthetic process, methylerythritol 4-phosphate pathway"/>
    <property type="evidence" value="ECO:0007669"/>
    <property type="project" value="TreeGrafter"/>
</dbReference>
<dbReference type="InterPro" id="IPR033248">
    <property type="entry name" value="Transketolase_C"/>
</dbReference>
<evidence type="ECO:0000313" key="13">
    <source>
        <dbReference type="EMBL" id="AGR42141.1"/>
    </source>
</evidence>
<keyword evidence="14" id="KW-1185">Reference proteome</keyword>
<dbReference type="Pfam" id="PF02779">
    <property type="entry name" value="Transket_pyr"/>
    <property type="match status" value="1"/>
</dbReference>
<dbReference type="GO" id="GO:0009228">
    <property type="term" value="P:thiamine biosynthetic process"/>
    <property type="evidence" value="ECO:0007669"/>
    <property type="project" value="UniProtKB-KW"/>
</dbReference>
<dbReference type="Proteomes" id="UP000014983">
    <property type="component" value="Chromosome"/>
</dbReference>
<evidence type="ECO:0000256" key="1">
    <source>
        <dbReference type="ARBA" id="ARBA00001946"/>
    </source>
</evidence>